<name>A0ABP0MRS8_9DINO</name>
<dbReference type="SUPFAM" id="SSF56091">
    <property type="entry name" value="DNA ligase/mRNA capping enzyme, catalytic domain"/>
    <property type="match status" value="1"/>
</dbReference>
<gene>
    <name evidence="11" type="ORF">SCF082_LOCUS29154</name>
</gene>
<comment type="caution">
    <text evidence="11">The sequence shown here is derived from an EMBL/GenBank/DDBJ whole genome shotgun (WGS) entry which is preliminary data.</text>
</comment>
<evidence type="ECO:0000256" key="1">
    <source>
        <dbReference type="ARBA" id="ARBA00022475"/>
    </source>
</evidence>
<evidence type="ECO:0000259" key="9">
    <source>
        <dbReference type="SMART" id="SM00532"/>
    </source>
</evidence>
<evidence type="ECO:0000259" key="10">
    <source>
        <dbReference type="SMART" id="SM00771"/>
    </source>
</evidence>
<keyword evidence="12" id="KW-1185">Reference proteome</keyword>
<feature type="domain" description="ZipA C-terminal FtsZ-binding" evidence="10">
    <location>
        <begin position="100"/>
        <end position="230"/>
    </location>
</feature>
<dbReference type="InterPro" id="IPR036765">
    <property type="entry name" value="ZipA_FtsZ-bd_C_sf"/>
</dbReference>
<keyword evidence="3 11" id="KW-0132">Cell division</keyword>
<dbReference type="Proteomes" id="UP001642464">
    <property type="component" value="Unassembled WGS sequence"/>
</dbReference>
<dbReference type="Pfam" id="PF04354">
    <property type="entry name" value="ZipA_C"/>
    <property type="match status" value="2"/>
</dbReference>
<keyword evidence="7" id="KW-0131">Cell cycle</keyword>
<reference evidence="11 12" key="1">
    <citation type="submission" date="2024-02" db="EMBL/GenBank/DDBJ databases">
        <authorList>
            <person name="Chen Y."/>
            <person name="Shah S."/>
            <person name="Dougan E. K."/>
            <person name="Thang M."/>
            <person name="Chan C."/>
        </authorList>
    </citation>
    <scope>NUCLEOTIDE SEQUENCE [LARGE SCALE GENOMIC DNA]</scope>
</reference>
<feature type="domain" description="ZipA C-terminal FtsZ-binding" evidence="10">
    <location>
        <begin position="394"/>
        <end position="524"/>
    </location>
</feature>
<dbReference type="PANTHER" id="PTHR38685">
    <property type="entry name" value="CELL DIVISION PROTEIN ZIPA"/>
    <property type="match status" value="1"/>
</dbReference>
<evidence type="ECO:0000256" key="3">
    <source>
        <dbReference type="ARBA" id="ARBA00022618"/>
    </source>
</evidence>
<dbReference type="InterPro" id="IPR007449">
    <property type="entry name" value="ZipA_FtsZ-bd_C"/>
</dbReference>
<dbReference type="SMART" id="SM00771">
    <property type="entry name" value="ZipA_C"/>
    <property type="match status" value="2"/>
</dbReference>
<evidence type="ECO:0000256" key="4">
    <source>
        <dbReference type="ARBA" id="ARBA00022692"/>
    </source>
</evidence>
<dbReference type="SMART" id="SM00532">
    <property type="entry name" value="LIGANc"/>
    <property type="match status" value="1"/>
</dbReference>
<accession>A0ABP0MRS8</accession>
<evidence type="ECO:0000256" key="6">
    <source>
        <dbReference type="ARBA" id="ARBA00023136"/>
    </source>
</evidence>
<dbReference type="PANTHER" id="PTHR38685:SF1">
    <property type="entry name" value="CELL DIVISION PROTEIN ZIPA"/>
    <property type="match status" value="1"/>
</dbReference>
<evidence type="ECO:0000313" key="11">
    <source>
        <dbReference type="EMBL" id="CAK9053527.1"/>
    </source>
</evidence>
<dbReference type="GO" id="GO:0051301">
    <property type="term" value="P:cell division"/>
    <property type="evidence" value="ECO:0007669"/>
    <property type="project" value="UniProtKB-KW"/>
</dbReference>
<dbReference type="Gene3D" id="1.10.287.610">
    <property type="entry name" value="Helix hairpin bin"/>
    <property type="match status" value="1"/>
</dbReference>
<dbReference type="InterPro" id="IPR011919">
    <property type="entry name" value="Cell_div_ZipA"/>
</dbReference>
<evidence type="ECO:0000313" key="12">
    <source>
        <dbReference type="Proteomes" id="UP001642464"/>
    </source>
</evidence>
<keyword evidence="6" id="KW-0472">Membrane</keyword>
<feature type="domain" description="NAD-dependent DNA ligase N-terminal" evidence="9">
    <location>
        <begin position="232"/>
        <end position="496"/>
    </location>
</feature>
<sequence>VVSRDDGPGIGDTSSMEDNPVDDASGAPPVMMEPEPEPAVRTTREATQPDLFGEAPAAQPAPEPTAVPEAGAAKSHSETAAPPVDSPQRQQVEQPEAREILEVMVIHLVSPAEQPFQGRELLQQLLEQGMRFGEMNIFHCHGRSEGGAQLQFSMANAMEPGTFDIDEMEKGTFRGVTFFMKLPGPSQPLEALEKMVAVSRRLAQGLGGELRDDQRSVLTPQTVEHMRQRVQEFERRQRHLRETLNDWSYRYYVLDDPAVPDAEYDRLFRRLQALEEANPELVTADSPTQRVGGAVVSRDDGPGIGDTSSMEDNPVDDASGAPPVMMEPEPEPAVRTTREATQPDLFGEAPAAQPAPEPTAVPEAGAAKSHSETAAPPVDSPQRQQVEQPEAREILEVMVIHLVSPAEQPFQGRELLQQLLEQGMRFGEMNIFHCHGRSEGGAQLQFSMANAMEPGTFDIDEMEKGTFRGVTFFMKLPGPSQPLEALEKMVAVSRRLAQGLGGELRDDQRSVLTPQTVEHMRQRVQEFERR</sequence>
<dbReference type="Gene3D" id="3.30.1400.10">
    <property type="entry name" value="ZipA, C-terminal FtsZ-binding domain"/>
    <property type="match status" value="2"/>
</dbReference>
<feature type="region of interest" description="Disordered" evidence="8">
    <location>
        <begin position="1"/>
        <end position="93"/>
    </location>
</feature>
<organism evidence="11 12">
    <name type="scientific">Durusdinium trenchii</name>
    <dbReference type="NCBI Taxonomy" id="1381693"/>
    <lineage>
        <taxon>Eukaryota</taxon>
        <taxon>Sar</taxon>
        <taxon>Alveolata</taxon>
        <taxon>Dinophyceae</taxon>
        <taxon>Suessiales</taxon>
        <taxon>Symbiodiniaceae</taxon>
        <taxon>Durusdinium</taxon>
    </lineage>
</organism>
<keyword evidence="2" id="KW-0997">Cell inner membrane</keyword>
<proteinExistence type="inferred from homology"/>
<keyword evidence="1" id="KW-1003">Cell membrane</keyword>
<evidence type="ECO:0000256" key="5">
    <source>
        <dbReference type="ARBA" id="ARBA00022989"/>
    </source>
</evidence>
<keyword evidence="5" id="KW-1133">Transmembrane helix</keyword>
<evidence type="ECO:0000256" key="8">
    <source>
        <dbReference type="SAM" id="MobiDB-lite"/>
    </source>
</evidence>
<keyword evidence="4" id="KW-0812">Transmembrane</keyword>
<feature type="non-terminal residue" evidence="11">
    <location>
        <position position="1"/>
    </location>
</feature>
<evidence type="ECO:0000256" key="7">
    <source>
        <dbReference type="ARBA" id="ARBA00023306"/>
    </source>
</evidence>
<feature type="region of interest" description="Disordered" evidence="8">
    <location>
        <begin position="279"/>
        <end position="387"/>
    </location>
</feature>
<protein>
    <submittedName>
        <fullName evidence="11">Cell division protein ZipA</fullName>
    </submittedName>
</protein>
<dbReference type="EMBL" id="CAXAMM010023342">
    <property type="protein sequence ID" value="CAK9053527.1"/>
    <property type="molecule type" value="Genomic_DNA"/>
</dbReference>
<dbReference type="HAMAP" id="MF_00509">
    <property type="entry name" value="ZipA"/>
    <property type="match status" value="1"/>
</dbReference>
<dbReference type="SUPFAM" id="SSF64383">
    <property type="entry name" value="Cell-division protein ZipA, C-terminal domain"/>
    <property type="match status" value="2"/>
</dbReference>
<dbReference type="NCBIfam" id="TIGR02205">
    <property type="entry name" value="septum_zipA"/>
    <property type="match status" value="2"/>
</dbReference>
<evidence type="ECO:0000256" key="2">
    <source>
        <dbReference type="ARBA" id="ARBA00022519"/>
    </source>
</evidence>
<dbReference type="InterPro" id="IPR013840">
    <property type="entry name" value="DNAligase_N"/>
</dbReference>
<feature type="non-terminal residue" evidence="11">
    <location>
        <position position="530"/>
    </location>
</feature>